<evidence type="ECO:0000256" key="5">
    <source>
        <dbReference type="SAM" id="Phobius"/>
    </source>
</evidence>
<feature type="transmembrane region" description="Helical" evidence="5">
    <location>
        <begin position="325"/>
        <end position="348"/>
    </location>
</feature>
<comment type="subcellular location">
    <subcellularLocation>
        <location evidence="1">Membrane</location>
        <topology evidence="1">Multi-pass membrane protein</topology>
    </subcellularLocation>
</comment>
<dbReference type="PANTHER" id="PTHR37422:SF17">
    <property type="entry name" value="O-ANTIGEN LIGASE"/>
    <property type="match status" value="1"/>
</dbReference>
<dbReference type="RefSeq" id="WP_154380153.1">
    <property type="nucleotide sequence ID" value="NZ_WKJK01000012.1"/>
</dbReference>
<feature type="transmembrane region" description="Helical" evidence="5">
    <location>
        <begin position="20"/>
        <end position="47"/>
    </location>
</feature>
<keyword evidence="4 5" id="KW-0472">Membrane</keyword>
<feature type="transmembrane region" description="Helical" evidence="5">
    <location>
        <begin position="355"/>
        <end position="373"/>
    </location>
</feature>
<comment type="caution">
    <text evidence="7">The sequence shown here is derived from an EMBL/GenBank/DDBJ whole genome shotgun (WGS) entry which is preliminary data.</text>
</comment>
<protein>
    <submittedName>
        <fullName evidence="7">O-antigen ligase family protein</fullName>
    </submittedName>
</protein>
<evidence type="ECO:0000256" key="2">
    <source>
        <dbReference type="ARBA" id="ARBA00022692"/>
    </source>
</evidence>
<feature type="domain" description="O-antigen ligase-related" evidence="6">
    <location>
        <begin position="182"/>
        <end position="337"/>
    </location>
</feature>
<dbReference type="GO" id="GO:0016874">
    <property type="term" value="F:ligase activity"/>
    <property type="evidence" value="ECO:0007669"/>
    <property type="project" value="UniProtKB-KW"/>
</dbReference>
<evidence type="ECO:0000256" key="4">
    <source>
        <dbReference type="ARBA" id="ARBA00023136"/>
    </source>
</evidence>
<dbReference type="Pfam" id="PF04932">
    <property type="entry name" value="Wzy_C"/>
    <property type="match status" value="1"/>
</dbReference>
<gene>
    <name evidence="7" type="ORF">GJ699_21555</name>
</gene>
<reference evidence="7 8" key="1">
    <citation type="submission" date="2019-11" db="EMBL/GenBank/DDBJ databases">
        <title>Novel species isolated from a subtropical stream in China.</title>
        <authorList>
            <person name="Lu H."/>
        </authorList>
    </citation>
    <scope>NUCLEOTIDE SEQUENCE [LARGE SCALE GENOMIC DNA]</scope>
    <source>
        <strain evidence="7 8">FT80W</strain>
    </source>
</reference>
<keyword evidence="7" id="KW-0436">Ligase</keyword>
<keyword evidence="2 5" id="KW-0812">Transmembrane</keyword>
<dbReference type="PANTHER" id="PTHR37422">
    <property type="entry name" value="TEICHURONIC ACID BIOSYNTHESIS PROTEIN TUAE"/>
    <property type="match status" value="1"/>
</dbReference>
<dbReference type="InterPro" id="IPR007016">
    <property type="entry name" value="O-antigen_ligase-rel_domated"/>
</dbReference>
<dbReference type="Proteomes" id="UP000433309">
    <property type="component" value="Unassembled WGS sequence"/>
</dbReference>
<dbReference type="InterPro" id="IPR051533">
    <property type="entry name" value="WaaL-like"/>
</dbReference>
<dbReference type="AlphaFoldDB" id="A0A6I2L4A4"/>
<name>A0A6I2L4A4_9BURK</name>
<accession>A0A6I2L4A4</accession>
<evidence type="ECO:0000313" key="8">
    <source>
        <dbReference type="Proteomes" id="UP000433309"/>
    </source>
</evidence>
<dbReference type="EMBL" id="WKJK01000012">
    <property type="protein sequence ID" value="MRW92590.1"/>
    <property type="molecule type" value="Genomic_DNA"/>
</dbReference>
<keyword evidence="3 5" id="KW-1133">Transmembrane helix</keyword>
<evidence type="ECO:0000256" key="3">
    <source>
        <dbReference type="ARBA" id="ARBA00022989"/>
    </source>
</evidence>
<feature type="transmembrane region" description="Helical" evidence="5">
    <location>
        <begin position="223"/>
        <end position="239"/>
    </location>
</feature>
<organism evidence="7 8">
    <name type="scientific">Duganella guangzhouensis</name>
    <dbReference type="NCBI Taxonomy" id="2666084"/>
    <lineage>
        <taxon>Bacteria</taxon>
        <taxon>Pseudomonadati</taxon>
        <taxon>Pseudomonadota</taxon>
        <taxon>Betaproteobacteria</taxon>
        <taxon>Burkholderiales</taxon>
        <taxon>Oxalobacteraceae</taxon>
        <taxon>Telluria group</taxon>
        <taxon>Duganella</taxon>
    </lineage>
</organism>
<feature type="transmembrane region" description="Helical" evidence="5">
    <location>
        <begin position="199"/>
        <end position="216"/>
    </location>
</feature>
<dbReference type="GO" id="GO:0016020">
    <property type="term" value="C:membrane"/>
    <property type="evidence" value="ECO:0007669"/>
    <property type="project" value="UniProtKB-SubCell"/>
</dbReference>
<sequence length="408" mass="44869">MNNTSPQSPASTVFIHSLIFLFPFLLLITNFGVGLCSFVFLVTAIVYRRQGWAALRRHLTDIRGVLIAFGAVWLLALLFVLFNHDGRLRDMEKPLRMLAASTVMLTVLACRPQRKALWWGMIAGAVAGAVFIVYQRWGMGVDRPGGLINSITFGDIMLCLGLMCLAGTLDFAGRSAVWPSLGALAGLAGSIATGTRGGWLAIVFSAILLGCYGHVLRGRWRKAVALLALAFLVSTYFIPQTGARERVDQGFNDVQQYFNGGESYTSVGIRLELWRSAGQLVAQHPWFGVSPRQARAELEQLVTDKRAQPFVLEFEHFHNDIMQTLVLGGVVGLLAWLGTLIVPFLFFLRQLRHGAPAAPALAGMLLVLSYFSFGLTEVIFWSVLSSMFYAMMLFLLAGLCLTAKEETP</sequence>
<keyword evidence="8" id="KW-1185">Reference proteome</keyword>
<feature type="transmembrane region" description="Helical" evidence="5">
    <location>
        <begin position="59"/>
        <end position="82"/>
    </location>
</feature>
<evidence type="ECO:0000313" key="7">
    <source>
        <dbReference type="EMBL" id="MRW92590.1"/>
    </source>
</evidence>
<feature type="transmembrane region" description="Helical" evidence="5">
    <location>
        <begin position="147"/>
        <end position="169"/>
    </location>
</feature>
<evidence type="ECO:0000256" key="1">
    <source>
        <dbReference type="ARBA" id="ARBA00004141"/>
    </source>
</evidence>
<evidence type="ECO:0000259" key="6">
    <source>
        <dbReference type="Pfam" id="PF04932"/>
    </source>
</evidence>
<feature type="transmembrane region" description="Helical" evidence="5">
    <location>
        <begin position="117"/>
        <end position="135"/>
    </location>
</feature>
<feature type="transmembrane region" description="Helical" evidence="5">
    <location>
        <begin position="379"/>
        <end position="403"/>
    </location>
</feature>
<proteinExistence type="predicted"/>